<sequence length="134" mass="14371">MTQPLTVGVHHVGLAVPDLESAERFFVDALGWAVVGGVAAYPAVFVSDGTVMVTLWRVADPSTAVPFDRRTNVGLHHLALKVIDEAALAAVHERIRTYPGVTVEFAPEPMRPGSPVRHFICSMPGGVRLEFATA</sequence>
<evidence type="ECO:0000313" key="2">
    <source>
        <dbReference type="EMBL" id="GJD42567.1"/>
    </source>
</evidence>
<dbReference type="PROSITE" id="PS51819">
    <property type="entry name" value="VOC"/>
    <property type="match status" value="1"/>
</dbReference>
<keyword evidence="3" id="KW-1185">Reference proteome</keyword>
<reference evidence="2 3" key="1">
    <citation type="journal article" date="2021" name="Front. Microbiol.">
        <title>Comprehensive Comparative Genomics and Phenotyping of Methylobacterium Species.</title>
        <authorList>
            <person name="Alessa O."/>
            <person name="Ogura Y."/>
            <person name="Fujitani Y."/>
            <person name="Takami H."/>
            <person name="Hayashi T."/>
            <person name="Sahin N."/>
            <person name="Tani A."/>
        </authorList>
    </citation>
    <scope>NUCLEOTIDE SEQUENCE [LARGE SCALE GENOMIC DNA]</scope>
    <source>
        <strain evidence="2 3">DSM 23679</strain>
    </source>
</reference>
<dbReference type="InterPro" id="IPR037523">
    <property type="entry name" value="VOC_core"/>
</dbReference>
<dbReference type="InterPro" id="IPR004360">
    <property type="entry name" value="Glyas_Fos-R_dOase_dom"/>
</dbReference>
<evidence type="ECO:0000313" key="3">
    <source>
        <dbReference type="Proteomes" id="UP001055117"/>
    </source>
</evidence>
<dbReference type="Gene3D" id="3.10.180.10">
    <property type="entry name" value="2,3-Dihydroxybiphenyl 1,2-Dioxygenase, domain 1"/>
    <property type="match status" value="1"/>
</dbReference>
<gene>
    <name evidence="2" type="primary">cetB_1</name>
    <name evidence="2" type="ORF">AFCDBAGC_0405</name>
</gene>
<feature type="domain" description="VOC" evidence="1">
    <location>
        <begin position="8"/>
        <end position="134"/>
    </location>
</feature>
<dbReference type="SUPFAM" id="SSF54593">
    <property type="entry name" value="Glyoxalase/Bleomycin resistance protein/Dihydroxybiphenyl dioxygenase"/>
    <property type="match status" value="1"/>
</dbReference>
<dbReference type="Proteomes" id="UP001055117">
    <property type="component" value="Unassembled WGS sequence"/>
</dbReference>
<dbReference type="EMBL" id="BPQG01000005">
    <property type="protein sequence ID" value="GJD42567.1"/>
    <property type="molecule type" value="Genomic_DNA"/>
</dbReference>
<name>A0ABQ4QBI2_9HYPH</name>
<protein>
    <submittedName>
        <fullName evidence="2">2-epi-5-epi-valiolone epimerase</fullName>
    </submittedName>
</protein>
<organism evidence="2 3">
    <name type="scientific">Methylobacterium cerastii</name>
    <dbReference type="NCBI Taxonomy" id="932741"/>
    <lineage>
        <taxon>Bacteria</taxon>
        <taxon>Pseudomonadati</taxon>
        <taxon>Pseudomonadota</taxon>
        <taxon>Alphaproteobacteria</taxon>
        <taxon>Hyphomicrobiales</taxon>
        <taxon>Methylobacteriaceae</taxon>
        <taxon>Methylobacterium</taxon>
    </lineage>
</organism>
<dbReference type="InterPro" id="IPR029068">
    <property type="entry name" value="Glyas_Bleomycin-R_OHBP_Dase"/>
</dbReference>
<proteinExistence type="predicted"/>
<dbReference type="RefSeq" id="WP_238270414.1">
    <property type="nucleotide sequence ID" value="NZ_BPQG01000005.1"/>
</dbReference>
<accession>A0ABQ4QBI2</accession>
<dbReference type="Pfam" id="PF00903">
    <property type="entry name" value="Glyoxalase"/>
    <property type="match status" value="1"/>
</dbReference>
<comment type="caution">
    <text evidence="2">The sequence shown here is derived from an EMBL/GenBank/DDBJ whole genome shotgun (WGS) entry which is preliminary data.</text>
</comment>
<evidence type="ECO:0000259" key="1">
    <source>
        <dbReference type="PROSITE" id="PS51819"/>
    </source>
</evidence>